<organism evidence="2 3">
    <name type="scientific">Desmospora profundinema</name>
    <dbReference type="NCBI Taxonomy" id="1571184"/>
    <lineage>
        <taxon>Bacteria</taxon>
        <taxon>Bacillati</taxon>
        <taxon>Bacillota</taxon>
        <taxon>Bacilli</taxon>
        <taxon>Bacillales</taxon>
        <taxon>Thermoactinomycetaceae</taxon>
        <taxon>Desmospora</taxon>
    </lineage>
</organism>
<evidence type="ECO:0000313" key="2">
    <source>
        <dbReference type="EMBL" id="MDR6225367.1"/>
    </source>
</evidence>
<dbReference type="NCBIfam" id="TIGR00278">
    <property type="entry name" value="membrane protein insertion efficiency factor YidD"/>
    <property type="match status" value="1"/>
</dbReference>
<reference evidence="2 3" key="1">
    <citation type="submission" date="2023-07" db="EMBL/GenBank/DDBJ databases">
        <title>Genomic Encyclopedia of Type Strains, Phase IV (KMG-IV): sequencing the most valuable type-strain genomes for metagenomic binning, comparative biology and taxonomic classification.</title>
        <authorList>
            <person name="Goeker M."/>
        </authorList>
    </citation>
    <scope>NUCLEOTIDE SEQUENCE [LARGE SCALE GENOMIC DNA]</scope>
    <source>
        <strain evidence="2 3">DSM 45903</strain>
    </source>
</reference>
<name>A0ABU1ILC9_9BACL</name>
<comment type="similarity">
    <text evidence="1">Belongs to the UPF0161 family.</text>
</comment>
<dbReference type="EMBL" id="JAVDQG010000003">
    <property type="protein sequence ID" value="MDR6225367.1"/>
    <property type="molecule type" value="Genomic_DNA"/>
</dbReference>
<keyword evidence="1" id="KW-0472">Membrane</keyword>
<dbReference type="PANTHER" id="PTHR33383:SF1">
    <property type="entry name" value="MEMBRANE PROTEIN INSERTION EFFICIENCY FACTOR-RELATED"/>
    <property type="match status" value="1"/>
</dbReference>
<dbReference type="SMART" id="SM01234">
    <property type="entry name" value="Haemolytic"/>
    <property type="match status" value="1"/>
</dbReference>
<protein>
    <recommendedName>
        <fullName evidence="1">Putative membrane protein insertion efficiency factor</fullName>
    </recommendedName>
</protein>
<comment type="caution">
    <text evidence="2">The sequence shown here is derived from an EMBL/GenBank/DDBJ whole genome shotgun (WGS) entry which is preliminary data.</text>
</comment>
<keyword evidence="1" id="KW-1003">Cell membrane</keyword>
<dbReference type="PANTHER" id="PTHR33383">
    <property type="entry name" value="MEMBRANE PROTEIN INSERTION EFFICIENCY FACTOR-RELATED"/>
    <property type="match status" value="1"/>
</dbReference>
<dbReference type="RefSeq" id="WP_309863968.1">
    <property type="nucleotide sequence ID" value="NZ_JAVDQG010000003.1"/>
</dbReference>
<dbReference type="Pfam" id="PF01809">
    <property type="entry name" value="YidD"/>
    <property type="match status" value="1"/>
</dbReference>
<comment type="function">
    <text evidence="1">Could be involved in insertion of integral membrane proteins into the membrane.</text>
</comment>
<dbReference type="Proteomes" id="UP001185012">
    <property type="component" value="Unassembled WGS sequence"/>
</dbReference>
<accession>A0ABU1ILC9</accession>
<comment type="subcellular location">
    <subcellularLocation>
        <location evidence="1">Cell membrane</location>
        <topology evidence="1">Peripheral membrane protein</topology>
        <orientation evidence="1">Cytoplasmic side</orientation>
    </subcellularLocation>
</comment>
<proteinExistence type="inferred from homology"/>
<keyword evidence="3" id="KW-1185">Reference proteome</keyword>
<sequence>MKFLAIGLIRFYQRVISPLTPPTCRFAPTCSQYGLIAISRYGFWKGGWLTAKRIAKCHPFHPGGYDPVP</sequence>
<dbReference type="HAMAP" id="MF_00386">
    <property type="entry name" value="UPF0161_YidD"/>
    <property type="match status" value="1"/>
</dbReference>
<dbReference type="InterPro" id="IPR002696">
    <property type="entry name" value="Membr_insert_effic_factor_YidD"/>
</dbReference>
<evidence type="ECO:0000256" key="1">
    <source>
        <dbReference type="HAMAP-Rule" id="MF_00386"/>
    </source>
</evidence>
<evidence type="ECO:0000313" key="3">
    <source>
        <dbReference type="Proteomes" id="UP001185012"/>
    </source>
</evidence>
<gene>
    <name evidence="2" type="ORF">JOE21_001365</name>
</gene>